<organism evidence="1 2">
    <name type="scientific">Bacillus thuringiensis serovar pingluonsis</name>
    <dbReference type="NCBI Taxonomy" id="180881"/>
    <lineage>
        <taxon>Bacteria</taxon>
        <taxon>Bacillati</taxon>
        <taxon>Bacillota</taxon>
        <taxon>Bacilli</taxon>
        <taxon>Bacillales</taxon>
        <taxon>Bacillaceae</taxon>
        <taxon>Bacillus</taxon>
        <taxon>Bacillus cereus group</taxon>
    </lineage>
</organism>
<comment type="caution">
    <text evidence="1">The sequence shown here is derived from an EMBL/GenBank/DDBJ whole genome shotgun (WGS) entry which is preliminary data.</text>
</comment>
<evidence type="ECO:0000313" key="2">
    <source>
        <dbReference type="Proteomes" id="UP000195089"/>
    </source>
</evidence>
<gene>
    <name evidence="1" type="ORF">BK742_08155</name>
</gene>
<protein>
    <submittedName>
        <fullName evidence="1">Uncharacterized protein</fullName>
    </submittedName>
</protein>
<sequence length="61" mass="6878">MIFYGGQTRFLILGHIPKSRPRGIPSGIKDTKRGEGAYALAIFTFKRNALPVSIKRIKKYV</sequence>
<dbReference type="AlphaFoldDB" id="A0A2C9YNR3"/>
<name>A0A2C9YNR3_BACTU</name>
<dbReference type="EMBL" id="NFDL01000030">
    <property type="protein sequence ID" value="OTY47260.1"/>
    <property type="molecule type" value="Genomic_DNA"/>
</dbReference>
<proteinExistence type="predicted"/>
<dbReference type="Proteomes" id="UP000195089">
    <property type="component" value="Unassembled WGS sequence"/>
</dbReference>
<accession>A0A2C9YNR3</accession>
<reference evidence="1 2" key="1">
    <citation type="submission" date="2016-10" db="EMBL/GenBank/DDBJ databases">
        <title>Comparative genomics of Bacillus thuringiensis reveals a path to pathogens against multiple invertebrate hosts.</title>
        <authorList>
            <person name="Zheng J."/>
            <person name="Gao Q."/>
            <person name="Liu H."/>
            <person name="Peng D."/>
            <person name="Ruan L."/>
            <person name="Sun M."/>
        </authorList>
    </citation>
    <scope>NUCLEOTIDE SEQUENCE [LARGE SCALE GENOMIC DNA]</scope>
    <source>
        <strain evidence="1">BGSC 4BX1</strain>
    </source>
</reference>
<evidence type="ECO:0000313" key="1">
    <source>
        <dbReference type="EMBL" id="OTY47260.1"/>
    </source>
</evidence>